<gene>
    <name evidence="5" type="ORF">MNOR_LOCUS12384</name>
</gene>
<feature type="non-terminal residue" evidence="5">
    <location>
        <position position="1"/>
    </location>
</feature>
<keyword evidence="2" id="KW-0442">Lipid degradation</keyword>
<dbReference type="GO" id="GO:0004435">
    <property type="term" value="F:phosphatidylinositol-4,5-bisphosphate phospholipase C activity"/>
    <property type="evidence" value="ECO:0007669"/>
    <property type="project" value="UniProtKB-EC"/>
</dbReference>
<dbReference type="InterPro" id="IPR017946">
    <property type="entry name" value="PLC-like_Pdiesterase_TIM-brl"/>
</dbReference>
<dbReference type="Gene3D" id="3.20.20.190">
    <property type="entry name" value="Phosphatidylinositol (PI) phosphodiesterase"/>
    <property type="match status" value="1"/>
</dbReference>
<accession>A0AAV2QFN2</accession>
<dbReference type="EC" id="3.1.4.11" evidence="2"/>
<evidence type="ECO:0000313" key="5">
    <source>
        <dbReference type="EMBL" id="CAL4084311.1"/>
    </source>
</evidence>
<protein>
    <recommendedName>
        <fullName evidence="2">Phosphoinositide phospholipase C</fullName>
        <ecNumber evidence="2">3.1.4.11</ecNumber>
    </recommendedName>
</protein>
<dbReference type="Proteomes" id="UP001497623">
    <property type="component" value="Unassembled WGS sequence"/>
</dbReference>
<evidence type="ECO:0000313" key="6">
    <source>
        <dbReference type="Proteomes" id="UP001497623"/>
    </source>
</evidence>
<dbReference type="CDD" id="cd00275">
    <property type="entry name" value="C2_PLC_like"/>
    <property type="match status" value="1"/>
</dbReference>
<keyword evidence="6" id="KW-1185">Reference proteome</keyword>
<dbReference type="SUPFAM" id="SSF51695">
    <property type="entry name" value="PLC-like phosphodiesterases"/>
    <property type="match status" value="1"/>
</dbReference>
<evidence type="ECO:0000256" key="1">
    <source>
        <dbReference type="ARBA" id="ARBA00023224"/>
    </source>
</evidence>
<keyword evidence="1" id="KW-0807">Transducer</keyword>
<dbReference type="SMART" id="SM00148">
    <property type="entry name" value="PLCXc"/>
    <property type="match status" value="1"/>
</dbReference>
<evidence type="ECO:0000259" key="3">
    <source>
        <dbReference type="PROSITE" id="PS50004"/>
    </source>
</evidence>
<evidence type="ECO:0000256" key="2">
    <source>
        <dbReference type="RuleBase" id="RU361133"/>
    </source>
</evidence>
<dbReference type="SMART" id="SM00239">
    <property type="entry name" value="C2"/>
    <property type="match status" value="1"/>
</dbReference>
<dbReference type="PANTHER" id="PTHR10336">
    <property type="entry name" value="PHOSPHOINOSITIDE-SPECIFIC PHOSPHOLIPASE C FAMILY PROTEIN"/>
    <property type="match status" value="1"/>
</dbReference>
<dbReference type="InterPro" id="IPR035892">
    <property type="entry name" value="C2_domain_sf"/>
</dbReference>
<dbReference type="Pfam" id="PF00388">
    <property type="entry name" value="PI-PLC-X"/>
    <property type="match status" value="1"/>
</dbReference>
<dbReference type="InterPro" id="IPR000008">
    <property type="entry name" value="C2_dom"/>
</dbReference>
<dbReference type="InterPro" id="IPR001192">
    <property type="entry name" value="PI-PLC_fam"/>
</dbReference>
<dbReference type="PANTHER" id="PTHR10336:SF209">
    <property type="entry name" value="PHOSPHOINOSITIDE PHOSPHOLIPASE C"/>
    <property type="match status" value="1"/>
</dbReference>
<sequence>YLIGNQITGANSVEGYISALKRGCKVLELDIWDGEDGKPVICHAFEGYTLSSKVLSLKSVLEDAIKPYAFHTSPYPVILSCENHLSREQQLVMVNMFKTILGDMLATDPLPKDPTLLPSPEDLKLKVIIKAKILEDEDQTSKKENGEKKTAKLIPELCQIVNVLVGKKFKDEKTEEVKLIDDRYKIYHMPSLTESKAEKFKQNKPDDVIFFTQNNLLKVYPEATRAGSSNYKPYPFWSVGAQLVTLNMQTEDKPNFYNYALFRNNGNCGYVLKPSILTKPSEDIRSPKSVRVTILSGQHLPESTRKSDILDPYVQVKARGHPSDYQMQRTSTVSNNGFNPVWNEKLDLKVNVPGVALIYFAVRDESTLAKDPVLARCCIPFHSLQTGYSHVHLTTLSGEVMAAAKLFVHIEINDCKH</sequence>
<dbReference type="SUPFAM" id="SSF49562">
    <property type="entry name" value="C2 domain (Calcium/lipid-binding domain, CaLB)"/>
    <property type="match status" value="1"/>
</dbReference>
<keyword evidence="2" id="KW-0378">Hydrolase</keyword>
<dbReference type="EMBL" id="CAXKWB010006770">
    <property type="protein sequence ID" value="CAL4084311.1"/>
    <property type="molecule type" value="Genomic_DNA"/>
</dbReference>
<dbReference type="Gene3D" id="2.60.40.150">
    <property type="entry name" value="C2 domain"/>
    <property type="match status" value="1"/>
</dbReference>
<dbReference type="SMART" id="SM00149">
    <property type="entry name" value="PLCYc"/>
    <property type="match status" value="1"/>
</dbReference>
<feature type="domain" description="C2" evidence="3">
    <location>
        <begin position="270"/>
        <end position="395"/>
    </location>
</feature>
<feature type="non-terminal residue" evidence="5">
    <location>
        <position position="417"/>
    </location>
</feature>
<feature type="domain" description="PI-PLC Y-box" evidence="4">
    <location>
        <begin position="157"/>
        <end position="277"/>
    </location>
</feature>
<dbReference type="Pfam" id="PF00387">
    <property type="entry name" value="PI-PLC-Y"/>
    <property type="match status" value="1"/>
</dbReference>
<dbReference type="PROSITE" id="PS50008">
    <property type="entry name" value="PIPLC_Y_DOMAIN"/>
    <property type="match status" value="1"/>
</dbReference>
<dbReference type="GO" id="GO:0016042">
    <property type="term" value="P:lipid catabolic process"/>
    <property type="evidence" value="ECO:0007669"/>
    <property type="project" value="UniProtKB-KW"/>
</dbReference>
<dbReference type="AlphaFoldDB" id="A0AAV2QFN2"/>
<dbReference type="PROSITE" id="PS50007">
    <property type="entry name" value="PIPLC_X_DOMAIN"/>
    <property type="match status" value="1"/>
</dbReference>
<comment type="caution">
    <text evidence="5">The sequence shown here is derived from an EMBL/GenBank/DDBJ whole genome shotgun (WGS) entry which is preliminary data.</text>
</comment>
<dbReference type="GO" id="GO:0035556">
    <property type="term" value="P:intracellular signal transduction"/>
    <property type="evidence" value="ECO:0007669"/>
    <property type="project" value="InterPro"/>
</dbReference>
<evidence type="ECO:0000259" key="4">
    <source>
        <dbReference type="PROSITE" id="PS50008"/>
    </source>
</evidence>
<dbReference type="InterPro" id="IPR001711">
    <property type="entry name" value="PLipase_C_Pinositol-sp_Y"/>
</dbReference>
<comment type="catalytic activity">
    <reaction evidence="2">
        <text>a 1,2-diacyl-sn-glycero-3-phospho-(1D-myo-inositol-4,5-bisphosphate) + H2O = 1D-myo-inositol 1,4,5-trisphosphate + a 1,2-diacyl-sn-glycerol + H(+)</text>
        <dbReference type="Rhea" id="RHEA:33179"/>
        <dbReference type="ChEBI" id="CHEBI:15377"/>
        <dbReference type="ChEBI" id="CHEBI:15378"/>
        <dbReference type="ChEBI" id="CHEBI:17815"/>
        <dbReference type="ChEBI" id="CHEBI:58456"/>
        <dbReference type="ChEBI" id="CHEBI:203600"/>
        <dbReference type="EC" id="3.1.4.11"/>
    </reaction>
</comment>
<dbReference type="InterPro" id="IPR000909">
    <property type="entry name" value="PLipase_C_PInositol-sp_X_dom"/>
</dbReference>
<proteinExistence type="predicted"/>
<reference evidence="5 6" key="1">
    <citation type="submission" date="2024-05" db="EMBL/GenBank/DDBJ databases">
        <authorList>
            <person name="Wallberg A."/>
        </authorList>
    </citation>
    <scope>NUCLEOTIDE SEQUENCE [LARGE SCALE GENOMIC DNA]</scope>
</reference>
<keyword evidence="2" id="KW-0443">Lipid metabolism</keyword>
<dbReference type="Pfam" id="PF00168">
    <property type="entry name" value="C2"/>
    <property type="match status" value="1"/>
</dbReference>
<organism evidence="5 6">
    <name type="scientific">Meganyctiphanes norvegica</name>
    <name type="common">Northern krill</name>
    <name type="synonym">Thysanopoda norvegica</name>
    <dbReference type="NCBI Taxonomy" id="48144"/>
    <lineage>
        <taxon>Eukaryota</taxon>
        <taxon>Metazoa</taxon>
        <taxon>Ecdysozoa</taxon>
        <taxon>Arthropoda</taxon>
        <taxon>Crustacea</taxon>
        <taxon>Multicrustacea</taxon>
        <taxon>Malacostraca</taxon>
        <taxon>Eumalacostraca</taxon>
        <taxon>Eucarida</taxon>
        <taxon>Euphausiacea</taxon>
        <taxon>Euphausiidae</taxon>
        <taxon>Meganyctiphanes</taxon>
    </lineage>
</organism>
<dbReference type="PRINTS" id="PR00390">
    <property type="entry name" value="PHPHLIPASEC"/>
</dbReference>
<dbReference type="PROSITE" id="PS50004">
    <property type="entry name" value="C2"/>
    <property type="match status" value="1"/>
</dbReference>
<name>A0AAV2QFN2_MEGNR</name>
<dbReference type="CDD" id="cd08558">
    <property type="entry name" value="PI-PLCc_eukaryota"/>
    <property type="match status" value="1"/>
</dbReference>